<dbReference type="PROSITE" id="PS50056">
    <property type="entry name" value="TYR_PHOSPHATASE_2"/>
    <property type="match status" value="1"/>
</dbReference>
<accession>L8HBG9</accession>
<dbReference type="Pfam" id="PF00102">
    <property type="entry name" value="Y_phosphatase"/>
    <property type="match status" value="2"/>
</dbReference>
<dbReference type="CDD" id="cd00047">
    <property type="entry name" value="PTPc"/>
    <property type="match status" value="1"/>
</dbReference>
<dbReference type="EMBL" id="KB007883">
    <property type="protein sequence ID" value="ELR22550.1"/>
    <property type="molecule type" value="Genomic_DNA"/>
</dbReference>
<dbReference type="GO" id="GO:0004725">
    <property type="term" value="F:protein tyrosine phosphatase activity"/>
    <property type="evidence" value="ECO:0007669"/>
    <property type="project" value="InterPro"/>
</dbReference>
<dbReference type="AlphaFoldDB" id="L8HBG9"/>
<dbReference type="PROSITE" id="PS50055">
    <property type="entry name" value="TYR_PHOSPHATASE_PTP"/>
    <property type="match status" value="1"/>
</dbReference>
<gene>
    <name evidence="4" type="ORF">ACA1_142420</name>
</gene>
<protein>
    <submittedName>
        <fullName evidence="4">Proteintyrosine phosphatase</fullName>
    </submittedName>
</protein>
<keyword evidence="5" id="KW-1185">Reference proteome</keyword>
<sequence>MSTTPKQEEKKMNKNKRGDHDSDYEAEYKQLARDELEDMLLTGELPDFASGQARWNERKNRYSNNLPLERTRVKLAPRPHTPGSDYINASYIHAPAASVHACHAKAKDDNDDVEVVEEAEYIAAQAPLAGTCGDFWRMVAERGAGLVVMLTRLREGERTKATRYWPRRVGRTTRFGEVRVRLVSVHSHYGPARDDLIVRRFLIRRVRVPQQQLNQQHDDDGMHDDDDGHDNNNDNDAMTSEESEVEGEESGEGEWREVVHLHYQAWPDFGRPATDSFRELLRLVDDFHVAHAGPIVTHCSAGLGRTGVLIAAHIALAQLRRTAAAAAAEVVRPDVYATVRHIRKQRSGMVQTLEQFTFIHEVVNDLLAEREAAASIMTTTTTTTSTITTSRARVSAHTATKRCSSSPPRISSGRSSARGGGGFSTSLGWSATSAPSASSGCCSLVDDLMDYDTTTSCAAELGLASAHHHHHKAAVRREQQRGRQGLCSSTPAICMRV</sequence>
<dbReference type="SUPFAM" id="SSF52799">
    <property type="entry name" value="(Phosphotyrosine protein) phosphatases II"/>
    <property type="match status" value="1"/>
</dbReference>
<dbReference type="STRING" id="1257118.L8HBG9"/>
<dbReference type="RefSeq" id="XP_004349638.1">
    <property type="nucleotide sequence ID" value="XM_004349588.1"/>
</dbReference>
<dbReference type="InterPro" id="IPR003595">
    <property type="entry name" value="Tyr_Pase_cat"/>
</dbReference>
<dbReference type="OrthoDB" id="165498at2759"/>
<feature type="region of interest" description="Disordered" evidence="1">
    <location>
        <begin position="1"/>
        <end position="26"/>
    </location>
</feature>
<dbReference type="InterPro" id="IPR000242">
    <property type="entry name" value="PTP_cat"/>
</dbReference>
<feature type="domain" description="Tyrosine specific protein phosphatases" evidence="3">
    <location>
        <begin position="278"/>
        <end position="357"/>
    </location>
</feature>
<dbReference type="PRINTS" id="PR00700">
    <property type="entry name" value="PRTYPHPHTASE"/>
</dbReference>
<dbReference type="PANTHER" id="PTHR19134">
    <property type="entry name" value="RECEPTOR-TYPE TYROSINE-PROTEIN PHOSPHATASE"/>
    <property type="match status" value="1"/>
</dbReference>
<evidence type="ECO:0000259" key="2">
    <source>
        <dbReference type="PROSITE" id="PS50055"/>
    </source>
</evidence>
<dbReference type="InterPro" id="IPR050348">
    <property type="entry name" value="Protein-Tyr_Phosphatase"/>
</dbReference>
<organism evidence="4 5">
    <name type="scientific">Acanthamoeba castellanii (strain ATCC 30010 / Neff)</name>
    <dbReference type="NCBI Taxonomy" id="1257118"/>
    <lineage>
        <taxon>Eukaryota</taxon>
        <taxon>Amoebozoa</taxon>
        <taxon>Discosea</taxon>
        <taxon>Longamoebia</taxon>
        <taxon>Centramoebida</taxon>
        <taxon>Acanthamoebidae</taxon>
        <taxon>Acanthamoeba</taxon>
    </lineage>
</organism>
<dbReference type="GeneID" id="14923493"/>
<dbReference type="VEuPathDB" id="AmoebaDB:ACA1_142420"/>
<dbReference type="PANTHER" id="PTHR19134:SF449">
    <property type="entry name" value="TYROSINE-PROTEIN PHOSPHATASE 1"/>
    <property type="match status" value="1"/>
</dbReference>
<feature type="region of interest" description="Disordered" evidence="1">
    <location>
        <begin position="212"/>
        <end position="251"/>
    </location>
</feature>
<dbReference type="SMART" id="SM00194">
    <property type="entry name" value="PTPc"/>
    <property type="match status" value="1"/>
</dbReference>
<feature type="compositionally biased region" description="Acidic residues" evidence="1">
    <location>
        <begin position="239"/>
        <end position="251"/>
    </location>
</feature>
<evidence type="ECO:0000313" key="5">
    <source>
        <dbReference type="Proteomes" id="UP000011083"/>
    </source>
</evidence>
<reference evidence="4 5" key="1">
    <citation type="journal article" date="2013" name="Genome Biol.">
        <title>Genome of Acanthamoeba castellanii highlights extensive lateral gene transfer and early evolution of tyrosine kinase signaling.</title>
        <authorList>
            <person name="Clarke M."/>
            <person name="Lohan A.J."/>
            <person name="Liu B."/>
            <person name="Lagkouvardos I."/>
            <person name="Roy S."/>
            <person name="Zafar N."/>
            <person name="Bertelli C."/>
            <person name="Schilde C."/>
            <person name="Kianianmomeni A."/>
            <person name="Burglin T.R."/>
            <person name="Frech C."/>
            <person name="Turcotte B."/>
            <person name="Kopec K.O."/>
            <person name="Synnott J.M."/>
            <person name="Choo C."/>
            <person name="Paponov I."/>
            <person name="Finkler A."/>
            <person name="Soon Heng Tan C."/>
            <person name="Hutchins A.P."/>
            <person name="Weinmeier T."/>
            <person name="Rattei T."/>
            <person name="Chu J.S."/>
            <person name="Gimenez G."/>
            <person name="Irimia M."/>
            <person name="Rigden D.J."/>
            <person name="Fitzpatrick D.A."/>
            <person name="Lorenzo-Morales J."/>
            <person name="Bateman A."/>
            <person name="Chiu C.H."/>
            <person name="Tang P."/>
            <person name="Hegemann P."/>
            <person name="Fromm H."/>
            <person name="Raoult D."/>
            <person name="Greub G."/>
            <person name="Miranda-Saavedra D."/>
            <person name="Chen N."/>
            <person name="Nash P."/>
            <person name="Ginger M.L."/>
            <person name="Horn M."/>
            <person name="Schaap P."/>
            <person name="Caler L."/>
            <person name="Loftus B."/>
        </authorList>
    </citation>
    <scope>NUCLEOTIDE SEQUENCE [LARGE SCALE GENOMIC DNA]</scope>
    <source>
        <strain evidence="4 5">Neff</strain>
    </source>
</reference>
<dbReference type="Gene3D" id="3.90.190.10">
    <property type="entry name" value="Protein tyrosine phosphatase superfamily"/>
    <property type="match status" value="1"/>
</dbReference>
<dbReference type="Proteomes" id="UP000011083">
    <property type="component" value="Unassembled WGS sequence"/>
</dbReference>
<dbReference type="SMART" id="SM00404">
    <property type="entry name" value="PTPc_motif"/>
    <property type="match status" value="1"/>
</dbReference>
<name>L8HBG9_ACACF</name>
<evidence type="ECO:0000313" key="4">
    <source>
        <dbReference type="EMBL" id="ELR22550.1"/>
    </source>
</evidence>
<feature type="compositionally biased region" description="Low complexity" evidence="1">
    <location>
        <begin position="402"/>
        <end position="417"/>
    </location>
</feature>
<dbReference type="KEGG" id="acan:ACA1_142420"/>
<proteinExistence type="predicted"/>
<evidence type="ECO:0000259" key="3">
    <source>
        <dbReference type="PROSITE" id="PS50056"/>
    </source>
</evidence>
<evidence type="ECO:0000256" key="1">
    <source>
        <dbReference type="SAM" id="MobiDB-lite"/>
    </source>
</evidence>
<feature type="domain" description="Tyrosine-protein phosphatase" evidence="2">
    <location>
        <begin position="24"/>
        <end position="366"/>
    </location>
</feature>
<dbReference type="InterPro" id="IPR029021">
    <property type="entry name" value="Prot-tyrosine_phosphatase-like"/>
</dbReference>
<dbReference type="InterPro" id="IPR000387">
    <property type="entry name" value="Tyr_Pase_dom"/>
</dbReference>
<feature type="region of interest" description="Disordered" evidence="1">
    <location>
        <begin position="391"/>
        <end position="419"/>
    </location>
</feature>